<evidence type="ECO:0000313" key="2">
    <source>
        <dbReference type="EMBL" id="RHW42123.1"/>
    </source>
</evidence>
<keyword evidence="1" id="KW-0472">Membrane</keyword>
<keyword evidence="3" id="KW-1185">Reference proteome</keyword>
<gene>
    <name evidence="2" type="ORF">D1B31_05665</name>
</gene>
<organism evidence="2 3">
    <name type="scientific">Neobacillus notoginsengisoli</name>
    <dbReference type="NCBI Taxonomy" id="1578198"/>
    <lineage>
        <taxon>Bacteria</taxon>
        <taxon>Bacillati</taxon>
        <taxon>Bacillota</taxon>
        <taxon>Bacilli</taxon>
        <taxon>Bacillales</taxon>
        <taxon>Bacillaceae</taxon>
        <taxon>Neobacillus</taxon>
    </lineage>
</organism>
<dbReference type="EMBL" id="QWEG01000003">
    <property type="protein sequence ID" value="RHW42123.1"/>
    <property type="molecule type" value="Genomic_DNA"/>
</dbReference>
<sequence>MRMMIYFSLLVSALVCSLIHVFRQSKLETSPGEIVLHAFFLSFTFIGISSLWWILTVKSEMNQAFGVLFNGLFLGLVTHMSMRLAFYLNRHRDTNAKVRNSHDYPHYI</sequence>
<protein>
    <submittedName>
        <fullName evidence="2">Uncharacterized protein</fullName>
    </submittedName>
</protein>
<evidence type="ECO:0000313" key="3">
    <source>
        <dbReference type="Proteomes" id="UP000284416"/>
    </source>
</evidence>
<feature type="transmembrane region" description="Helical" evidence="1">
    <location>
        <begin position="67"/>
        <end position="88"/>
    </location>
</feature>
<comment type="caution">
    <text evidence="2">The sequence shown here is derived from an EMBL/GenBank/DDBJ whole genome shotgun (WGS) entry which is preliminary data.</text>
</comment>
<dbReference type="OrthoDB" id="2916137at2"/>
<dbReference type="Proteomes" id="UP000284416">
    <property type="component" value="Unassembled WGS sequence"/>
</dbReference>
<name>A0A417YX02_9BACI</name>
<accession>A0A417YX02</accession>
<keyword evidence="1" id="KW-1133">Transmembrane helix</keyword>
<keyword evidence="1" id="KW-0812">Transmembrane</keyword>
<feature type="transmembrane region" description="Helical" evidence="1">
    <location>
        <begin position="34"/>
        <end position="55"/>
    </location>
</feature>
<dbReference type="RefSeq" id="WP_118919778.1">
    <property type="nucleotide sequence ID" value="NZ_QWEG01000003.1"/>
</dbReference>
<proteinExistence type="predicted"/>
<reference evidence="2 3" key="1">
    <citation type="journal article" date="2017" name="Int. J. Syst. Evol. Microbiol.">
        <title>Bacillus notoginsengisoli sp. nov., a novel bacterium isolated from the rhizosphere of Panax notoginseng.</title>
        <authorList>
            <person name="Zhang M.Y."/>
            <person name="Cheng J."/>
            <person name="Cai Y."/>
            <person name="Zhang T.Y."/>
            <person name="Wu Y.Y."/>
            <person name="Manikprabhu D."/>
            <person name="Li W.J."/>
            <person name="Zhang Y.X."/>
        </authorList>
    </citation>
    <scope>NUCLEOTIDE SEQUENCE [LARGE SCALE GENOMIC DNA]</scope>
    <source>
        <strain evidence="2 3">JCM 30743</strain>
    </source>
</reference>
<evidence type="ECO:0000256" key="1">
    <source>
        <dbReference type="SAM" id="Phobius"/>
    </source>
</evidence>
<dbReference type="AlphaFoldDB" id="A0A417YX02"/>